<dbReference type="FunFam" id="2.60.40.770:FF:000001">
    <property type="entry name" value="NPC intracellular cholesterol transporter 2"/>
    <property type="match status" value="1"/>
</dbReference>
<reference evidence="5" key="1">
    <citation type="submission" date="2015-01" db="EMBL/GenBank/DDBJ databases">
        <title>Transcriptome Assembly of Fopius arisanus.</title>
        <authorList>
            <person name="Geib S."/>
        </authorList>
    </citation>
    <scope>NUCLEOTIDE SEQUENCE</scope>
</reference>
<dbReference type="SMART" id="SM00737">
    <property type="entry name" value="ML"/>
    <property type="match status" value="1"/>
</dbReference>
<feature type="non-terminal residue" evidence="5">
    <location>
        <position position="1"/>
    </location>
</feature>
<dbReference type="GO" id="GO:0032934">
    <property type="term" value="F:sterol binding"/>
    <property type="evidence" value="ECO:0007669"/>
    <property type="project" value="InterPro"/>
</dbReference>
<comment type="similarity">
    <text evidence="2">Belongs to the NPC2 family.</text>
</comment>
<dbReference type="AlphaFoldDB" id="A0A0C9REG8"/>
<comment type="subcellular location">
    <subcellularLocation>
        <location evidence="1">Secreted</location>
    </subcellularLocation>
</comment>
<evidence type="ECO:0000256" key="1">
    <source>
        <dbReference type="ARBA" id="ARBA00004613"/>
    </source>
</evidence>
<dbReference type="Gene3D" id="2.60.40.770">
    <property type="match status" value="1"/>
</dbReference>
<evidence type="ECO:0000259" key="4">
    <source>
        <dbReference type="SMART" id="SM00737"/>
    </source>
</evidence>
<dbReference type="PANTHER" id="PTHR11306">
    <property type="entry name" value="NIEMANN PICK TYPE C2 PROTEIN NPC2-RELATED"/>
    <property type="match status" value="1"/>
</dbReference>
<gene>
    <name evidence="5" type="primary">ML1P</name>
    <name evidence="5" type="ORF">g.18721</name>
</gene>
<dbReference type="EMBL" id="GBYB01005361">
    <property type="protein sequence ID" value="JAG75128.1"/>
    <property type="molecule type" value="Transcribed_RNA"/>
</dbReference>
<feature type="domain" description="MD-2-related lipid-recognition" evidence="4">
    <location>
        <begin position="61"/>
        <end position="186"/>
    </location>
</feature>
<evidence type="ECO:0000256" key="3">
    <source>
        <dbReference type="ARBA" id="ARBA00022525"/>
    </source>
</evidence>
<protein>
    <submittedName>
        <fullName evidence="5">ML1P protein</fullName>
    </submittedName>
</protein>
<dbReference type="PANTHER" id="PTHR11306:SF55">
    <property type="entry name" value="GEO08227P1-RELATED"/>
    <property type="match status" value="1"/>
</dbReference>
<dbReference type="InterPro" id="IPR014756">
    <property type="entry name" value="Ig_E-set"/>
</dbReference>
<evidence type="ECO:0000256" key="2">
    <source>
        <dbReference type="ARBA" id="ARBA00006370"/>
    </source>
</evidence>
<dbReference type="GO" id="GO:0005576">
    <property type="term" value="C:extracellular region"/>
    <property type="evidence" value="ECO:0007669"/>
    <property type="project" value="UniProtKB-SubCell"/>
</dbReference>
<proteinExistence type="inferred from homology"/>
<dbReference type="InterPro" id="IPR039670">
    <property type="entry name" value="NPC2-like"/>
</dbReference>
<dbReference type="Pfam" id="PF02221">
    <property type="entry name" value="E1_DerP2_DerF2"/>
    <property type="match status" value="1"/>
</dbReference>
<organism evidence="5">
    <name type="scientific">Fopius arisanus</name>
    <dbReference type="NCBI Taxonomy" id="64838"/>
    <lineage>
        <taxon>Eukaryota</taxon>
        <taxon>Metazoa</taxon>
        <taxon>Ecdysozoa</taxon>
        <taxon>Arthropoda</taxon>
        <taxon>Hexapoda</taxon>
        <taxon>Insecta</taxon>
        <taxon>Pterygota</taxon>
        <taxon>Neoptera</taxon>
        <taxon>Endopterygota</taxon>
        <taxon>Hymenoptera</taxon>
        <taxon>Apocrita</taxon>
        <taxon>Ichneumonoidea</taxon>
        <taxon>Braconidae</taxon>
        <taxon>Opiinae</taxon>
        <taxon>Fopius</taxon>
    </lineage>
</organism>
<name>A0A0C9REG8_9HYME</name>
<dbReference type="GO" id="GO:0015918">
    <property type="term" value="P:sterol transport"/>
    <property type="evidence" value="ECO:0007669"/>
    <property type="project" value="InterPro"/>
</dbReference>
<dbReference type="InterPro" id="IPR003172">
    <property type="entry name" value="ML_dom"/>
</dbReference>
<dbReference type="SUPFAM" id="SSF81296">
    <property type="entry name" value="E set domains"/>
    <property type="match status" value="1"/>
</dbReference>
<keyword evidence="3" id="KW-0964">Secreted</keyword>
<evidence type="ECO:0000313" key="5">
    <source>
        <dbReference type="EMBL" id="JAG75128.1"/>
    </source>
</evidence>
<accession>A0A0C9REG8</accession>
<sequence length="190" mass="21152">AVSHLRLVRPINCLLKRSKLSSFVQHFEVKSIGGKCGSMSFLKVCIFLAAISLAVADIVDFKPCGDVDACTIHEVRIDPCPQASEHLACHIRRRRPATMSFDFTTNFAAETLEAGLAWQKSATQDLPLITMDKQACKYTPCPTVANQRQTYTMDVPIESKFPLNPYTIKWTLKAPTGQVCCFTVDIKVVR</sequence>